<dbReference type="Pfam" id="PF13365">
    <property type="entry name" value="Trypsin_2"/>
    <property type="match status" value="1"/>
</dbReference>
<dbReference type="GO" id="GO:0006508">
    <property type="term" value="P:proteolysis"/>
    <property type="evidence" value="ECO:0007669"/>
    <property type="project" value="UniProtKB-KW"/>
</dbReference>
<organism evidence="2 3">
    <name type="scientific">Mangrovimicrobium sediminis</name>
    <dbReference type="NCBI Taxonomy" id="2562682"/>
    <lineage>
        <taxon>Bacteria</taxon>
        <taxon>Pseudomonadati</taxon>
        <taxon>Pseudomonadota</taxon>
        <taxon>Gammaproteobacteria</taxon>
        <taxon>Cellvibrionales</taxon>
        <taxon>Halieaceae</taxon>
        <taxon>Mangrovimicrobium</taxon>
    </lineage>
</organism>
<evidence type="ECO:0000313" key="2">
    <source>
        <dbReference type="EMBL" id="TGD71942.1"/>
    </source>
</evidence>
<accession>A0A4Z0LX80</accession>
<sequence>MQRRARGRRGRWNKNSTASSACGKLAQHRSRLRKPFVPRTTIGQSLLATLLCSLPLAALAGGEDARRVFSADSPDWLRAVGKLQVPAVRYEKGYSRHRRENCSATLVTAGADKDANTLVTAWHCLEDYSDLSKPITVSLLTASGERLEREAYSVADGGGMQADWALLKLYQRVPRQQVPALLWSSEPADGALPVTMAGYSGDAGLGAGGTALTYDAGCRITRQNRAETESDCRAFKGASGGAVVQLDPAGVARLYGVVSRGDGVSVSIFVPVSGFHRALRRHLD</sequence>
<dbReference type="AlphaFoldDB" id="A0A4Z0LX80"/>
<feature type="compositionally biased region" description="Basic residues" evidence="1">
    <location>
        <begin position="1"/>
        <end position="12"/>
    </location>
</feature>
<proteinExistence type="predicted"/>
<evidence type="ECO:0000313" key="3">
    <source>
        <dbReference type="Proteomes" id="UP000298050"/>
    </source>
</evidence>
<dbReference type="InterPro" id="IPR009003">
    <property type="entry name" value="Peptidase_S1_PA"/>
</dbReference>
<gene>
    <name evidence="2" type="ORF">E4634_17700</name>
</gene>
<dbReference type="Gene3D" id="2.40.10.10">
    <property type="entry name" value="Trypsin-like serine proteases"/>
    <property type="match status" value="2"/>
</dbReference>
<dbReference type="OrthoDB" id="5728320at2"/>
<dbReference type="InterPro" id="IPR043504">
    <property type="entry name" value="Peptidase_S1_PA_chymotrypsin"/>
</dbReference>
<name>A0A4Z0LX80_9GAMM</name>
<reference evidence="2 3" key="1">
    <citation type="submission" date="2019-04" db="EMBL/GenBank/DDBJ databases">
        <title>Taxonomy of novel Haliea sp. from mangrove soil of West Coast of India.</title>
        <authorList>
            <person name="Verma A."/>
            <person name="Kumar P."/>
            <person name="Krishnamurthi S."/>
        </authorList>
    </citation>
    <scope>NUCLEOTIDE SEQUENCE [LARGE SCALE GENOMIC DNA]</scope>
    <source>
        <strain evidence="2 3">SAOS-164</strain>
    </source>
</reference>
<dbReference type="GO" id="GO:0008233">
    <property type="term" value="F:peptidase activity"/>
    <property type="evidence" value="ECO:0007669"/>
    <property type="project" value="UniProtKB-KW"/>
</dbReference>
<evidence type="ECO:0000256" key="1">
    <source>
        <dbReference type="SAM" id="MobiDB-lite"/>
    </source>
</evidence>
<dbReference type="EMBL" id="SRLE01000012">
    <property type="protein sequence ID" value="TGD71942.1"/>
    <property type="molecule type" value="Genomic_DNA"/>
</dbReference>
<dbReference type="Proteomes" id="UP000298050">
    <property type="component" value="Unassembled WGS sequence"/>
</dbReference>
<keyword evidence="2" id="KW-0378">Hydrolase</keyword>
<protein>
    <submittedName>
        <fullName evidence="2">Serine protease</fullName>
    </submittedName>
</protein>
<keyword evidence="3" id="KW-1185">Reference proteome</keyword>
<keyword evidence="2" id="KW-0645">Protease</keyword>
<feature type="region of interest" description="Disordered" evidence="1">
    <location>
        <begin position="1"/>
        <end position="24"/>
    </location>
</feature>
<dbReference type="SUPFAM" id="SSF50494">
    <property type="entry name" value="Trypsin-like serine proteases"/>
    <property type="match status" value="1"/>
</dbReference>
<comment type="caution">
    <text evidence="2">The sequence shown here is derived from an EMBL/GenBank/DDBJ whole genome shotgun (WGS) entry which is preliminary data.</text>
</comment>